<dbReference type="Pfam" id="PF13976">
    <property type="entry name" value="gag_pre-integrs"/>
    <property type="match status" value="1"/>
</dbReference>
<name>A0ABY9BCG0_VITVI</name>
<feature type="chain" id="PRO_5046762688" description="GAG-pre-integrase domain-containing protein" evidence="1">
    <location>
        <begin position="18"/>
        <end position="130"/>
    </location>
</feature>
<evidence type="ECO:0000313" key="4">
    <source>
        <dbReference type="Proteomes" id="UP001227230"/>
    </source>
</evidence>
<organism evidence="3 4">
    <name type="scientific">Vitis vinifera</name>
    <name type="common">Grape</name>
    <dbReference type="NCBI Taxonomy" id="29760"/>
    <lineage>
        <taxon>Eukaryota</taxon>
        <taxon>Viridiplantae</taxon>
        <taxon>Streptophyta</taxon>
        <taxon>Embryophyta</taxon>
        <taxon>Tracheophyta</taxon>
        <taxon>Spermatophyta</taxon>
        <taxon>Magnoliopsida</taxon>
        <taxon>eudicotyledons</taxon>
        <taxon>Gunneridae</taxon>
        <taxon>Pentapetalae</taxon>
        <taxon>rosids</taxon>
        <taxon>Vitales</taxon>
        <taxon>Vitaceae</taxon>
        <taxon>Viteae</taxon>
        <taxon>Vitis</taxon>
    </lineage>
</organism>
<feature type="signal peptide" evidence="1">
    <location>
        <begin position="1"/>
        <end position="17"/>
    </location>
</feature>
<dbReference type="Proteomes" id="UP001227230">
    <property type="component" value="Chromosome 1"/>
</dbReference>
<keyword evidence="1" id="KW-0732">Signal</keyword>
<sequence length="130" mass="14444">MVFMFFISLKLISLIISGSFSPSTPHKSYVSMSTQPLVYNSSVVPTPASFSSCSVYALWHNRLGHPSKKVVRNVLQRLKNLIYINKIGSIFCSSCCLAPLKQILFQEKRGTCNLSKSTEAISETSKDFGE</sequence>
<reference evidence="3 4" key="1">
    <citation type="journal article" date="2023" name="Hortic Res">
        <title>The complete reference genome for grapevine (Vitis vinifera L.) genetics and breeding.</title>
        <authorList>
            <person name="Shi X."/>
            <person name="Cao S."/>
            <person name="Wang X."/>
            <person name="Huang S."/>
            <person name="Wang Y."/>
            <person name="Liu Z."/>
            <person name="Liu W."/>
            <person name="Leng X."/>
            <person name="Peng Y."/>
            <person name="Wang N."/>
            <person name="Wang Y."/>
            <person name="Ma Z."/>
            <person name="Xu X."/>
            <person name="Zhang F."/>
            <person name="Xue H."/>
            <person name="Zhong H."/>
            <person name="Wang Y."/>
            <person name="Zhang K."/>
            <person name="Velt A."/>
            <person name="Avia K."/>
            <person name="Holtgrawe D."/>
            <person name="Grimplet J."/>
            <person name="Matus J.T."/>
            <person name="Ware D."/>
            <person name="Wu X."/>
            <person name="Wang H."/>
            <person name="Liu C."/>
            <person name="Fang Y."/>
            <person name="Rustenholz C."/>
            <person name="Cheng Z."/>
            <person name="Xiao H."/>
            <person name="Zhou Y."/>
        </authorList>
    </citation>
    <scope>NUCLEOTIDE SEQUENCE [LARGE SCALE GENOMIC DNA]</scope>
    <source>
        <strain evidence="4">cv. Pinot noir / PN40024</strain>
        <tissue evidence="3">Leaf</tissue>
    </source>
</reference>
<dbReference type="InterPro" id="IPR025724">
    <property type="entry name" value="GAG-pre-integrase_dom"/>
</dbReference>
<proteinExistence type="predicted"/>
<keyword evidence="4" id="KW-1185">Reference proteome</keyword>
<gene>
    <name evidence="3" type="ORF">VitviT2T_000423</name>
</gene>
<dbReference type="EMBL" id="CP126648">
    <property type="protein sequence ID" value="WJZ80508.1"/>
    <property type="molecule type" value="Genomic_DNA"/>
</dbReference>
<evidence type="ECO:0000313" key="3">
    <source>
        <dbReference type="EMBL" id="WJZ80508.1"/>
    </source>
</evidence>
<evidence type="ECO:0000259" key="2">
    <source>
        <dbReference type="Pfam" id="PF13976"/>
    </source>
</evidence>
<feature type="domain" description="GAG-pre-integrase" evidence="2">
    <location>
        <begin position="41"/>
        <end position="98"/>
    </location>
</feature>
<evidence type="ECO:0000256" key="1">
    <source>
        <dbReference type="SAM" id="SignalP"/>
    </source>
</evidence>
<accession>A0ABY9BCG0</accession>
<protein>
    <recommendedName>
        <fullName evidence="2">GAG-pre-integrase domain-containing protein</fullName>
    </recommendedName>
</protein>